<dbReference type="EMBL" id="JACVHL010000030">
    <property type="protein sequence ID" value="MCC3807787.1"/>
    <property type="molecule type" value="Genomic_DNA"/>
</dbReference>
<protein>
    <submittedName>
        <fullName evidence="1">Uncharacterized protein</fullName>
    </submittedName>
</protein>
<evidence type="ECO:0000313" key="4">
    <source>
        <dbReference type="Proteomes" id="UP001156560"/>
    </source>
</evidence>
<dbReference type="EMBL" id="CP114199">
    <property type="protein sequence ID" value="WAT93986.1"/>
    <property type="molecule type" value="Genomic_DNA"/>
</dbReference>
<organism evidence="1 3">
    <name type="scientific">Vibrio parahaemolyticus</name>
    <dbReference type="NCBI Taxonomy" id="670"/>
    <lineage>
        <taxon>Bacteria</taxon>
        <taxon>Pseudomonadati</taxon>
        <taxon>Pseudomonadota</taxon>
        <taxon>Gammaproteobacteria</taxon>
        <taxon>Vibrionales</taxon>
        <taxon>Vibrionaceae</taxon>
        <taxon>Vibrio</taxon>
    </lineage>
</organism>
<sequence>MTYHSTKWLEERLALLSRDWVHFPVKVQLQIEAEMKVIKVELAKRREAKS</sequence>
<gene>
    <name evidence="1" type="ORF">IB292_22455</name>
    <name evidence="2" type="ORF">O1Q84_27880</name>
</gene>
<dbReference type="RefSeq" id="WP_193304427.1">
    <property type="nucleotide sequence ID" value="NZ_CP097872.1"/>
</dbReference>
<reference evidence="2" key="2">
    <citation type="submission" date="2022-12" db="EMBL/GenBank/DDBJ databases">
        <title>Vibrio parahaemolyticus become highly virulent by producing novel Tc toxins.</title>
        <authorList>
            <person name="Yang F."/>
            <person name="You Y."/>
            <person name="Lai Q."/>
            <person name="Xu L."/>
            <person name="Li F."/>
        </authorList>
    </citation>
    <scope>NUCLEOTIDE SEQUENCE</scope>
    <source>
        <strain evidence="2">Vp-HL-202005</strain>
        <plasmid evidence="2">pHLD</plasmid>
    </source>
</reference>
<dbReference type="AlphaFoldDB" id="A0A9Q3UGN2"/>
<evidence type="ECO:0000313" key="3">
    <source>
        <dbReference type="Proteomes" id="UP000726777"/>
    </source>
</evidence>
<accession>A0A9Q3UGN2</accession>
<geneLocation type="plasmid" evidence="2 4">
    <name>pHLD</name>
</geneLocation>
<evidence type="ECO:0000313" key="2">
    <source>
        <dbReference type="EMBL" id="WAT93986.1"/>
    </source>
</evidence>
<name>A0A9Q3UGN2_VIBPH</name>
<reference evidence="1" key="1">
    <citation type="submission" date="2020-09" db="EMBL/GenBank/DDBJ databases">
        <title>Genome sequence of Vibrio parahaemolyticus isolates.</title>
        <authorList>
            <person name="Hammerl J.A."/>
            <person name="Strauch E."/>
        </authorList>
    </citation>
    <scope>NUCLEOTIDE SEQUENCE</scope>
    <source>
        <strain evidence="1">17-VB00146</strain>
    </source>
</reference>
<keyword evidence="2" id="KW-0614">Plasmid</keyword>
<evidence type="ECO:0000313" key="1">
    <source>
        <dbReference type="EMBL" id="MCC3807787.1"/>
    </source>
</evidence>
<proteinExistence type="predicted"/>
<dbReference type="Proteomes" id="UP001156560">
    <property type="component" value="Plasmid pHLD"/>
</dbReference>
<dbReference type="Proteomes" id="UP000726777">
    <property type="component" value="Unassembled WGS sequence"/>
</dbReference>